<evidence type="ECO:0000313" key="2">
    <source>
        <dbReference type="EnsemblPlants" id="LPERR07G18850.1"/>
    </source>
</evidence>
<reference evidence="3" key="2">
    <citation type="submission" date="2013-12" db="EMBL/GenBank/DDBJ databases">
        <authorList>
            <person name="Yu Y."/>
            <person name="Lee S."/>
            <person name="de Baynast K."/>
            <person name="Wissotski M."/>
            <person name="Liu L."/>
            <person name="Talag J."/>
            <person name="Goicoechea J."/>
            <person name="Angelova A."/>
            <person name="Jetty R."/>
            <person name="Kudrna D."/>
            <person name="Golser W."/>
            <person name="Rivera L."/>
            <person name="Zhang J."/>
            <person name="Wing R."/>
        </authorList>
    </citation>
    <scope>NUCLEOTIDE SEQUENCE</scope>
</reference>
<feature type="region of interest" description="Disordered" evidence="1">
    <location>
        <begin position="105"/>
        <end position="133"/>
    </location>
</feature>
<name>A0A0D9X1C4_9ORYZ</name>
<evidence type="ECO:0000313" key="3">
    <source>
        <dbReference type="Proteomes" id="UP000032180"/>
    </source>
</evidence>
<organism evidence="2 3">
    <name type="scientific">Leersia perrieri</name>
    <dbReference type="NCBI Taxonomy" id="77586"/>
    <lineage>
        <taxon>Eukaryota</taxon>
        <taxon>Viridiplantae</taxon>
        <taxon>Streptophyta</taxon>
        <taxon>Embryophyta</taxon>
        <taxon>Tracheophyta</taxon>
        <taxon>Spermatophyta</taxon>
        <taxon>Magnoliopsida</taxon>
        <taxon>Liliopsida</taxon>
        <taxon>Poales</taxon>
        <taxon>Poaceae</taxon>
        <taxon>BOP clade</taxon>
        <taxon>Oryzoideae</taxon>
        <taxon>Oryzeae</taxon>
        <taxon>Oryzinae</taxon>
        <taxon>Leersia</taxon>
    </lineage>
</organism>
<proteinExistence type="predicted"/>
<dbReference type="AlphaFoldDB" id="A0A0D9X1C4"/>
<dbReference type="Proteomes" id="UP000032180">
    <property type="component" value="Chromosome 7"/>
</dbReference>
<protein>
    <submittedName>
        <fullName evidence="2">Uncharacterized protein</fullName>
    </submittedName>
</protein>
<keyword evidence="3" id="KW-1185">Reference proteome</keyword>
<reference evidence="2 3" key="1">
    <citation type="submission" date="2012-08" db="EMBL/GenBank/DDBJ databases">
        <title>Oryza genome evolution.</title>
        <authorList>
            <person name="Wing R.A."/>
        </authorList>
    </citation>
    <scope>NUCLEOTIDE SEQUENCE</scope>
</reference>
<sequence>MHVYRVRFELEPSLEIEFSVRVKSERERRNERKLPLRLARGACSPVLSWPHHSHFPQNSLSGSTTPERTADFAGIAALHSGEHSPRRVRERVEIQAADCLFSSSPLPLSPSASGRRQRDLLRQVPARGSGGDRICSVRCRRGGAAAAGSASSGRRRRASSSLPFLSLADGAGQRRRPVSVGAGPPLDLASSSRRREERRGGPALDGGKVHAEADAWPAAQWETGRSVPLAWGEVVKAATACGGRRWRGGGPAAWRRRGGGWRRMATASVSARRRRGSLPTTQWRGIERNRKGIKLKHGTHIN</sequence>
<dbReference type="Gramene" id="LPERR07G18850.1">
    <property type="protein sequence ID" value="LPERR07G18850.1"/>
    <property type="gene ID" value="LPERR07G18850"/>
</dbReference>
<dbReference type="HOGENOM" id="CLU_922456_0_0_1"/>
<feature type="region of interest" description="Disordered" evidence="1">
    <location>
        <begin position="145"/>
        <end position="209"/>
    </location>
</feature>
<accession>A0A0D9X1C4</accession>
<dbReference type="EnsemblPlants" id="LPERR07G18850.1">
    <property type="protein sequence ID" value="LPERR07G18850.1"/>
    <property type="gene ID" value="LPERR07G18850"/>
</dbReference>
<evidence type="ECO:0000256" key="1">
    <source>
        <dbReference type="SAM" id="MobiDB-lite"/>
    </source>
</evidence>
<reference evidence="2" key="3">
    <citation type="submission" date="2015-04" db="UniProtKB">
        <authorList>
            <consortium name="EnsemblPlants"/>
        </authorList>
    </citation>
    <scope>IDENTIFICATION</scope>
</reference>